<accession>A0ABQ4YZH9</accession>
<dbReference type="Pfam" id="PF14308">
    <property type="entry name" value="DnaJ-X"/>
    <property type="match status" value="1"/>
</dbReference>
<feature type="domain" description="J" evidence="3">
    <location>
        <begin position="935"/>
        <end position="1004"/>
    </location>
</feature>
<comment type="caution">
    <text evidence="4">The sequence shown here is derived from an EMBL/GenBank/DDBJ whole genome shotgun (WGS) entry which is preliminary data.</text>
</comment>
<dbReference type="Proteomes" id="UP001151760">
    <property type="component" value="Unassembled WGS sequence"/>
</dbReference>
<keyword evidence="2" id="KW-0472">Membrane</keyword>
<evidence type="ECO:0000259" key="3">
    <source>
        <dbReference type="PROSITE" id="PS50076"/>
    </source>
</evidence>
<dbReference type="Pfam" id="PF00226">
    <property type="entry name" value="DnaJ"/>
    <property type="match status" value="1"/>
</dbReference>
<keyword evidence="2" id="KW-1133">Transmembrane helix</keyword>
<keyword evidence="5" id="KW-1185">Reference proteome</keyword>
<evidence type="ECO:0000313" key="5">
    <source>
        <dbReference type="Proteomes" id="UP001151760"/>
    </source>
</evidence>
<dbReference type="EMBL" id="BQNB010010820">
    <property type="protein sequence ID" value="GJS82381.1"/>
    <property type="molecule type" value="Genomic_DNA"/>
</dbReference>
<dbReference type="PROSITE" id="PS50076">
    <property type="entry name" value="DNAJ_2"/>
    <property type="match status" value="1"/>
</dbReference>
<evidence type="ECO:0000256" key="2">
    <source>
        <dbReference type="SAM" id="Phobius"/>
    </source>
</evidence>
<feature type="transmembrane region" description="Helical" evidence="2">
    <location>
        <begin position="39"/>
        <end position="57"/>
    </location>
</feature>
<dbReference type="SUPFAM" id="SSF46565">
    <property type="entry name" value="Chaperone J-domain"/>
    <property type="match status" value="1"/>
</dbReference>
<dbReference type="InterPro" id="IPR006580">
    <property type="entry name" value="Znf_TTF"/>
</dbReference>
<dbReference type="Pfam" id="PF05699">
    <property type="entry name" value="Dimer_Tnp_hAT"/>
    <property type="match status" value="1"/>
</dbReference>
<dbReference type="InterPro" id="IPR026894">
    <property type="entry name" value="DnaJ_X"/>
</dbReference>
<dbReference type="Gene3D" id="1.10.287.110">
    <property type="entry name" value="DnaJ domain"/>
    <property type="match status" value="1"/>
</dbReference>
<evidence type="ECO:0000313" key="4">
    <source>
        <dbReference type="EMBL" id="GJS82381.1"/>
    </source>
</evidence>
<proteinExistence type="predicted"/>
<feature type="compositionally biased region" description="Low complexity" evidence="1">
    <location>
        <begin position="153"/>
        <end position="165"/>
    </location>
</feature>
<feature type="region of interest" description="Disordered" evidence="1">
    <location>
        <begin position="1245"/>
        <end position="1286"/>
    </location>
</feature>
<reference evidence="4" key="1">
    <citation type="journal article" date="2022" name="Int. J. Mol. Sci.">
        <title>Draft Genome of Tanacetum Coccineum: Genomic Comparison of Closely Related Tanacetum-Family Plants.</title>
        <authorList>
            <person name="Yamashiro T."/>
            <person name="Shiraishi A."/>
            <person name="Nakayama K."/>
            <person name="Satake H."/>
        </authorList>
    </citation>
    <scope>NUCLEOTIDE SEQUENCE</scope>
</reference>
<dbReference type="InterPro" id="IPR012337">
    <property type="entry name" value="RNaseH-like_sf"/>
</dbReference>
<dbReference type="PANTHER" id="PTHR11697:SF230">
    <property type="entry name" value="ZINC FINGER, MYM DOMAIN CONTAINING 1"/>
    <property type="match status" value="1"/>
</dbReference>
<dbReference type="InterPro" id="IPR001623">
    <property type="entry name" value="DnaJ_domain"/>
</dbReference>
<organism evidence="4 5">
    <name type="scientific">Tanacetum coccineum</name>
    <dbReference type="NCBI Taxonomy" id="301880"/>
    <lineage>
        <taxon>Eukaryota</taxon>
        <taxon>Viridiplantae</taxon>
        <taxon>Streptophyta</taxon>
        <taxon>Embryophyta</taxon>
        <taxon>Tracheophyta</taxon>
        <taxon>Spermatophyta</taxon>
        <taxon>Magnoliopsida</taxon>
        <taxon>eudicotyledons</taxon>
        <taxon>Gunneridae</taxon>
        <taxon>Pentapetalae</taxon>
        <taxon>asterids</taxon>
        <taxon>campanulids</taxon>
        <taxon>Asterales</taxon>
        <taxon>Asteraceae</taxon>
        <taxon>Asteroideae</taxon>
        <taxon>Anthemideae</taxon>
        <taxon>Anthemidinae</taxon>
        <taxon>Tanacetum</taxon>
    </lineage>
</organism>
<dbReference type="InterPro" id="IPR025398">
    <property type="entry name" value="DUF4371"/>
</dbReference>
<feature type="region of interest" description="Disordered" evidence="1">
    <location>
        <begin position="128"/>
        <end position="167"/>
    </location>
</feature>
<dbReference type="InterPro" id="IPR055298">
    <property type="entry name" value="AtLOH3-like"/>
</dbReference>
<sequence>MVVTDSALNLLKLKKIFILTQSTTLIFEIHSYKLNHMRFNSYITISFSTTFLILASFHHGHGLSRNFVLVRVGDNNLDLSSVNKSCGILKLLKTLACAHVIRVTMAILKNQTLHSFFKRKTIDILDDENQKAKRSKASTSKQPQNQPEEHEQPQNQPQENEQPQNRPEEHVLVYNTPKYPVNGSKKHPRRFQSSWFYLFPSWLEYSPTTNAAYCFLCYLFSDKPNVKHGSDAFTVKGFDNWKKVNDGKNCAFLKHIGCSQHRAAVAFSENLLNEDAHIESIIQKQNAELIFNNRVRLKASIDIVRWLTFQACAFRGHDETSKSKNRGNFIEMLKLLASYNVELAKVVLENAPFNSKYTSGDIQKEILNIIANKVRKHIRSEVGNSYFCVMVDEARDESKKEQMAIVLRFVDNDGVIRDRFLDLVHVSDTSSVTLKKKLWKQLLKHEFDTSKIRGQGYDGASNMRGEWNGLQALVVKDCPYAYYVHCFAHRLQLALVAAASEVIPVHQFFTKLSSIINVICASSKRHDELLKARSTEIERLLELGEIKRGKGKNQVGTLKRASDTRWGSHLYSVENLLRMFNPTRVVLESVIKDGYYSQRADADAAYTSLKSFEFVFILHLMKEIMGRTDILSQALQKKNQDIVNAIDLVSATKESLNDFRNNGWDCFREKVMIFSEKHQIDTPDMNALYKSSRYRPRQKDNHFTFEHYYRAEVFISILDKQLHELNNRFNEHAMDLLTLGSALVPKNDSNSYNIDEICLLVEKYYPADFTEQERLRLSSELEIFNIERSKNPKLSKVSTIVELCKVLVETKKRESYYLLDRLIRLILTLPVSTATAERGFSAMKICKSRLRNRMSDDFLADSLVVYIEKEVAENFDSESLIDEFKKLKGRRADFLKDVLEYEEQLHETEVTTDETYSISDEENALDEAASEASLSVGAEIELGSAVCTEEPQAPITRFFTLPARQVHPDKNPNDPLAAQNFQVLGEAYQVLSNPDQRQAYDAYGKSGISTDAIIDPAAIFAMLFGSELFEDYIGQLAMASMASLDIFTEGEQFDAKKLQEKMRIVQKEREEKLIELLKDRLHDYVQGNKEDFTRNAEAEVSRLSSAAYGVDMLNTIGYIYARQAAKELGKKAIYLGVPFIAEWFRNKGHFIKSQVTAATGALALIQLQEDMKKQLSAEGKYTEEELEEYMNSHKKLMIDSLWKLNVADIEATLSRVLQDPTVKKEELRARAKGLRTLGRIFQKAKSASETESEPILHSGVHNLNGVDPDHASRGVEPGQSSQTTMAPQSPYVEAPQFVGVENFHFPMPTAPPGAQRHQ</sequence>
<dbReference type="InterPro" id="IPR008906">
    <property type="entry name" value="HATC_C_dom"/>
</dbReference>
<dbReference type="PROSITE" id="PS00636">
    <property type="entry name" value="DNAJ_1"/>
    <property type="match status" value="1"/>
</dbReference>
<dbReference type="PRINTS" id="PR00625">
    <property type="entry name" value="JDOMAIN"/>
</dbReference>
<gene>
    <name evidence="4" type="ORF">Tco_0748922</name>
</gene>
<reference evidence="4" key="2">
    <citation type="submission" date="2022-01" db="EMBL/GenBank/DDBJ databases">
        <authorList>
            <person name="Yamashiro T."/>
            <person name="Shiraishi A."/>
            <person name="Satake H."/>
            <person name="Nakayama K."/>
        </authorList>
    </citation>
    <scope>NUCLEOTIDE SEQUENCE</scope>
</reference>
<dbReference type="Pfam" id="PF14291">
    <property type="entry name" value="DUF4371"/>
    <property type="match status" value="1"/>
</dbReference>
<dbReference type="PANTHER" id="PTHR11697">
    <property type="entry name" value="GENERAL TRANSCRIPTION FACTOR 2-RELATED ZINC FINGER PROTEIN"/>
    <property type="match status" value="1"/>
</dbReference>
<evidence type="ECO:0000256" key="1">
    <source>
        <dbReference type="SAM" id="MobiDB-lite"/>
    </source>
</evidence>
<protein>
    <submittedName>
        <fullName evidence="4">Zinc finger MYM-type protein 1-like protein</fullName>
    </submittedName>
</protein>
<name>A0ABQ4YZH9_9ASTR</name>
<dbReference type="CDD" id="cd06257">
    <property type="entry name" value="DnaJ"/>
    <property type="match status" value="1"/>
</dbReference>
<dbReference type="SMART" id="SM00597">
    <property type="entry name" value="ZnF_TTF"/>
    <property type="match status" value="1"/>
</dbReference>
<dbReference type="InterPro" id="IPR018253">
    <property type="entry name" value="DnaJ_domain_CS"/>
</dbReference>
<keyword evidence="2" id="KW-0812">Transmembrane</keyword>
<dbReference type="InterPro" id="IPR036869">
    <property type="entry name" value="J_dom_sf"/>
</dbReference>
<dbReference type="SUPFAM" id="SSF53098">
    <property type="entry name" value="Ribonuclease H-like"/>
    <property type="match status" value="1"/>
</dbReference>